<protein>
    <submittedName>
        <fullName evidence="1">Uncharacterized protein</fullName>
    </submittedName>
</protein>
<keyword evidence="2" id="KW-1185">Reference proteome</keyword>
<reference evidence="1 2" key="2">
    <citation type="journal article" date="2022" name="Mol. Ecol. Resour.">
        <title>The genomes of chicory, endive, great burdock and yacon provide insights into Asteraceae paleo-polyploidization history and plant inulin production.</title>
        <authorList>
            <person name="Fan W."/>
            <person name="Wang S."/>
            <person name="Wang H."/>
            <person name="Wang A."/>
            <person name="Jiang F."/>
            <person name="Liu H."/>
            <person name="Zhao H."/>
            <person name="Xu D."/>
            <person name="Zhang Y."/>
        </authorList>
    </citation>
    <scope>NUCLEOTIDE SEQUENCE [LARGE SCALE GENOMIC DNA]</scope>
    <source>
        <strain evidence="2">cv. Yunnan</strain>
        <tissue evidence="1">Leaves</tissue>
    </source>
</reference>
<organism evidence="1 2">
    <name type="scientific">Smallanthus sonchifolius</name>
    <dbReference type="NCBI Taxonomy" id="185202"/>
    <lineage>
        <taxon>Eukaryota</taxon>
        <taxon>Viridiplantae</taxon>
        <taxon>Streptophyta</taxon>
        <taxon>Embryophyta</taxon>
        <taxon>Tracheophyta</taxon>
        <taxon>Spermatophyta</taxon>
        <taxon>Magnoliopsida</taxon>
        <taxon>eudicotyledons</taxon>
        <taxon>Gunneridae</taxon>
        <taxon>Pentapetalae</taxon>
        <taxon>asterids</taxon>
        <taxon>campanulids</taxon>
        <taxon>Asterales</taxon>
        <taxon>Asteraceae</taxon>
        <taxon>Asteroideae</taxon>
        <taxon>Heliantheae alliance</taxon>
        <taxon>Millerieae</taxon>
        <taxon>Smallanthus</taxon>
    </lineage>
</organism>
<evidence type="ECO:0000313" key="2">
    <source>
        <dbReference type="Proteomes" id="UP001056120"/>
    </source>
</evidence>
<reference evidence="2" key="1">
    <citation type="journal article" date="2022" name="Mol. Ecol. Resour.">
        <title>The genomes of chicory, endive, great burdock and yacon provide insights into Asteraceae palaeo-polyploidization history and plant inulin production.</title>
        <authorList>
            <person name="Fan W."/>
            <person name="Wang S."/>
            <person name="Wang H."/>
            <person name="Wang A."/>
            <person name="Jiang F."/>
            <person name="Liu H."/>
            <person name="Zhao H."/>
            <person name="Xu D."/>
            <person name="Zhang Y."/>
        </authorList>
    </citation>
    <scope>NUCLEOTIDE SEQUENCE [LARGE SCALE GENOMIC DNA]</scope>
    <source>
        <strain evidence="2">cv. Yunnan</strain>
    </source>
</reference>
<gene>
    <name evidence="1" type="ORF">L1987_23408</name>
</gene>
<dbReference type="Proteomes" id="UP001056120">
    <property type="component" value="Linkage Group LG08"/>
</dbReference>
<accession>A0ACB9IIG0</accession>
<comment type="caution">
    <text evidence="1">The sequence shown here is derived from an EMBL/GenBank/DDBJ whole genome shotgun (WGS) entry which is preliminary data.</text>
</comment>
<name>A0ACB9IIG0_9ASTR</name>
<dbReference type="EMBL" id="CM042025">
    <property type="protein sequence ID" value="KAI3807478.1"/>
    <property type="molecule type" value="Genomic_DNA"/>
</dbReference>
<sequence length="157" mass="17443">MTTMMARTKVSSKQQHDRTPPPTAVCSLRSPTGEPDVKYNPQPTSLVTQPEIPTSSQVRESQDKGEPMFDSDPLMFEMPSQDKDDEVEYVKKNEEDKPDEEGDEQGNVDVGLSGSSNSDEDDDNTPNAEFETSKVQDADTSQSQASHSNKLKDKESW</sequence>
<evidence type="ECO:0000313" key="1">
    <source>
        <dbReference type="EMBL" id="KAI3807478.1"/>
    </source>
</evidence>
<proteinExistence type="predicted"/>